<evidence type="ECO:0000313" key="3">
    <source>
        <dbReference type="EMBL" id="KAK0399543.1"/>
    </source>
</evidence>
<feature type="domain" description="Globin" evidence="2">
    <location>
        <begin position="7"/>
        <end position="165"/>
    </location>
</feature>
<comment type="similarity">
    <text evidence="1">Belongs to the globin family.</text>
</comment>
<dbReference type="InterPro" id="IPR053341">
    <property type="entry name" value="Oxidative_stress_globin-like"/>
</dbReference>
<dbReference type="CDD" id="cd01040">
    <property type="entry name" value="Mb-like"/>
    <property type="match status" value="1"/>
</dbReference>
<dbReference type="PROSITE" id="PS01033">
    <property type="entry name" value="GLOBIN"/>
    <property type="match status" value="1"/>
</dbReference>
<dbReference type="Gene3D" id="1.10.490.10">
    <property type="entry name" value="Globins"/>
    <property type="match status" value="1"/>
</dbReference>
<dbReference type="EMBL" id="JAUCMV010000005">
    <property type="protein sequence ID" value="KAK0399543.1"/>
    <property type="molecule type" value="Genomic_DNA"/>
</dbReference>
<dbReference type="GO" id="GO:0020037">
    <property type="term" value="F:heme binding"/>
    <property type="evidence" value="ECO:0007669"/>
    <property type="project" value="InterPro"/>
</dbReference>
<gene>
    <name evidence="3" type="ORF">QR680_003096</name>
</gene>
<dbReference type="SUPFAM" id="SSF46458">
    <property type="entry name" value="Globin-like"/>
    <property type="match status" value="1"/>
</dbReference>
<evidence type="ECO:0000313" key="4">
    <source>
        <dbReference type="Proteomes" id="UP001175271"/>
    </source>
</evidence>
<organism evidence="3 4">
    <name type="scientific">Steinernema hermaphroditum</name>
    <dbReference type="NCBI Taxonomy" id="289476"/>
    <lineage>
        <taxon>Eukaryota</taxon>
        <taxon>Metazoa</taxon>
        <taxon>Ecdysozoa</taxon>
        <taxon>Nematoda</taxon>
        <taxon>Chromadorea</taxon>
        <taxon>Rhabditida</taxon>
        <taxon>Tylenchina</taxon>
        <taxon>Panagrolaimomorpha</taxon>
        <taxon>Strongyloidoidea</taxon>
        <taxon>Steinernematidae</taxon>
        <taxon>Steinernema</taxon>
    </lineage>
</organism>
<dbReference type="Proteomes" id="UP001175271">
    <property type="component" value="Unassembled WGS sequence"/>
</dbReference>
<sequence>MMEPWFDFSLADKQLIRKSWKILGEDMEGLGIRIYSMIFNQCPEARLLFPFMKFTSDGKEKKTTEFSFQALRFIQVLESAIVALDNLQSLDVILDNLGRRHGKLESATGFQAYFWVTFIECTIFQVRATLERNRREWDKKSTDDVVYLWRMLLRGVINRVELGYNTDIANRSQNVAVNGNGRKASVAAKSMSIQQDQNGVDHCDDKHSGVISAIRSLSPFKSKKHSSGSQ</sequence>
<name>A0AA39LJI8_9BILA</name>
<dbReference type="PANTHER" id="PTHR47768:SF2">
    <property type="entry name" value="GLOBIN-RELATED"/>
    <property type="match status" value="1"/>
</dbReference>
<reference evidence="3" key="1">
    <citation type="submission" date="2023-06" db="EMBL/GenBank/DDBJ databases">
        <title>Genomic analysis of the entomopathogenic nematode Steinernema hermaphroditum.</title>
        <authorList>
            <person name="Schwarz E.M."/>
            <person name="Heppert J.K."/>
            <person name="Baniya A."/>
            <person name="Schwartz H.T."/>
            <person name="Tan C.-H."/>
            <person name="Antoshechkin I."/>
            <person name="Sternberg P.W."/>
            <person name="Goodrich-Blair H."/>
            <person name="Dillman A.R."/>
        </authorList>
    </citation>
    <scope>NUCLEOTIDE SEQUENCE</scope>
    <source>
        <strain evidence="3">PS9179</strain>
        <tissue evidence="3">Whole animal</tissue>
    </source>
</reference>
<dbReference type="PANTHER" id="PTHR47768">
    <property type="entry name" value="GLOBIN RELATED-RELATED"/>
    <property type="match status" value="1"/>
</dbReference>
<keyword evidence="1" id="KW-0813">Transport</keyword>
<keyword evidence="1" id="KW-0349">Heme</keyword>
<evidence type="ECO:0000256" key="1">
    <source>
        <dbReference type="RuleBase" id="RU000356"/>
    </source>
</evidence>
<dbReference type="InterPro" id="IPR012292">
    <property type="entry name" value="Globin/Proto"/>
</dbReference>
<accession>A0AA39LJI8</accession>
<dbReference type="GO" id="GO:0005344">
    <property type="term" value="F:oxygen carrier activity"/>
    <property type="evidence" value="ECO:0007669"/>
    <property type="project" value="UniProtKB-KW"/>
</dbReference>
<dbReference type="InterPro" id="IPR044399">
    <property type="entry name" value="Mb-like_M"/>
</dbReference>
<comment type="caution">
    <text evidence="3">The sequence shown here is derived from an EMBL/GenBank/DDBJ whole genome shotgun (WGS) entry which is preliminary data.</text>
</comment>
<proteinExistence type="inferred from homology"/>
<keyword evidence="4" id="KW-1185">Reference proteome</keyword>
<dbReference type="InterPro" id="IPR009050">
    <property type="entry name" value="Globin-like_sf"/>
</dbReference>
<dbReference type="Pfam" id="PF00042">
    <property type="entry name" value="Globin"/>
    <property type="match status" value="1"/>
</dbReference>
<evidence type="ECO:0000259" key="2">
    <source>
        <dbReference type="PROSITE" id="PS01033"/>
    </source>
</evidence>
<keyword evidence="1" id="KW-0479">Metal-binding</keyword>
<protein>
    <recommendedName>
        <fullName evidence="2">Globin domain-containing protein</fullName>
    </recommendedName>
</protein>
<dbReference type="InterPro" id="IPR000971">
    <property type="entry name" value="Globin"/>
</dbReference>
<keyword evidence="1" id="KW-0408">Iron</keyword>
<dbReference type="GO" id="GO:0019825">
    <property type="term" value="F:oxygen binding"/>
    <property type="evidence" value="ECO:0007669"/>
    <property type="project" value="InterPro"/>
</dbReference>
<dbReference type="AlphaFoldDB" id="A0AA39LJI8"/>
<keyword evidence="1" id="KW-0561">Oxygen transport</keyword>